<keyword evidence="2" id="KW-1185">Reference proteome</keyword>
<dbReference type="OrthoDB" id="410104at2759"/>
<organism evidence="1 2">
    <name type="scientific">Ancylostoma caninum</name>
    <name type="common">Dog hookworm</name>
    <dbReference type="NCBI Taxonomy" id="29170"/>
    <lineage>
        <taxon>Eukaryota</taxon>
        <taxon>Metazoa</taxon>
        <taxon>Ecdysozoa</taxon>
        <taxon>Nematoda</taxon>
        <taxon>Chromadorea</taxon>
        <taxon>Rhabditida</taxon>
        <taxon>Rhabditina</taxon>
        <taxon>Rhabditomorpha</taxon>
        <taxon>Strongyloidea</taxon>
        <taxon>Ancylostomatidae</taxon>
        <taxon>Ancylostomatinae</taxon>
        <taxon>Ancylostoma</taxon>
    </lineage>
</organism>
<evidence type="ECO:0000313" key="1">
    <source>
        <dbReference type="EMBL" id="RCN47071.1"/>
    </source>
</evidence>
<comment type="caution">
    <text evidence="1">The sequence shown here is derived from an EMBL/GenBank/DDBJ whole genome shotgun (WGS) entry which is preliminary data.</text>
</comment>
<name>A0A368GRR9_ANCCA</name>
<accession>A0A368GRR9</accession>
<dbReference type="AlphaFoldDB" id="A0A368GRR9"/>
<dbReference type="Proteomes" id="UP000252519">
    <property type="component" value="Unassembled WGS sequence"/>
</dbReference>
<dbReference type="EMBL" id="JOJR01000068">
    <property type="protein sequence ID" value="RCN47071.1"/>
    <property type="molecule type" value="Genomic_DNA"/>
</dbReference>
<evidence type="ECO:0000313" key="2">
    <source>
        <dbReference type="Proteomes" id="UP000252519"/>
    </source>
</evidence>
<gene>
    <name evidence="1" type="ORF">ANCCAN_06902</name>
</gene>
<proteinExistence type="predicted"/>
<dbReference type="STRING" id="29170.A0A368GRR9"/>
<protein>
    <submittedName>
        <fullName evidence="1">Uncharacterized protein</fullName>
    </submittedName>
</protein>
<reference evidence="1 2" key="1">
    <citation type="submission" date="2014-10" db="EMBL/GenBank/DDBJ databases">
        <title>Draft genome of the hookworm Ancylostoma caninum.</title>
        <authorList>
            <person name="Mitreva M."/>
        </authorList>
    </citation>
    <scope>NUCLEOTIDE SEQUENCE [LARGE SCALE GENOMIC DNA]</scope>
    <source>
        <strain evidence="1 2">Baltimore</strain>
    </source>
</reference>
<sequence length="111" mass="12602">MVFIDYRKAFDSVEYHAVWRILIEQEIVQQHIDVVTNCYSSCTTTFWPFSRAVAIPIGRGVRQGVPISPGLSSAVLESVLGCPGNQHQWEDAQSLEIRQQHRRFDSGLNRG</sequence>